<evidence type="ECO:0000313" key="3">
    <source>
        <dbReference type="Proteomes" id="UP000515561"/>
    </source>
</evidence>
<dbReference type="EMBL" id="AP023367">
    <property type="protein sequence ID" value="BCJ94621.1"/>
    <property type="molecule type" value="Genomic_DNA"/>
</dbReference>
<gene>
    <name evidence="2" type="ORF">acsn021_21900</name>
</gene>
<reference evidence="2 3" key="1">
    <citation type="journal article" date="2016" name="Int. J. Syst. Evol. Microbiol.">
        <title>Descriptions of Anaerotaenia torta gen. nov., sp. nov. and Anaerocolumna cellulosilytica gen. nov., sp. nov. isolated from a methanogenic reactor of cattle waste.</title>
        <authorList>
            <person name="Uek A."/>
            <person name="Ohtaki Y."/>
            <person name="Kaku N."/>
            <person name="Ueki K."/>
        </authorList>
    </citation>
    <scope>NUCLEOTIDE SEQUENCE [LARGE SCALE GENOMIC DNA]</scope>
    <source>
        <strain evidence="2 3">SN021</strain>
    </source>
</reference>
<feature type="compositionally biased region" description="Low complexity" evidence="1">
    <location>
        <begin position="17"/>
        <end position="29"/>
    </location>
</feature>
<evidence type="ECO:0000256" key="1">
    <source>
        <dbReference type="SAM" id="MobiDB-lite"/>
    </source>
</evidence>
<sequence length="166" mass="19009">MKPFGIKNNHINKAQDNNSKNNKSYTTKNIGTKKPAAIKQTQAEQSDWFYMSTTDVKISDIAACLEEAGYTELDLWEDMGVLQVELAGKFSIDFEHFTTPFKDPLDKAFIESRKIQTIYTITLQKGNFYNLRMVMSKILDKWEGIVCADTADFEPVYDKNRLKADS</sequence>
<accession>A0A6S6R6H0</accession>
<organism evidence="2 3">
    <name type="scientific">Anaerocolumna cellulosilytica</name>
    <dbReference type="NCBI Taxonomy" id="433286"/>
    <lineage>
        <taxon>Bacteria</taxon>
        <taxon>Bacillati</taxon>
        <taxon>Bacillota</taxon>
        <taxon>Clostridia</taxon>
        <taxon>Lachnospirales</taxon>
        <taxon>Lachnospiraceae</taxon>
        <taxon>Anaerocolumna</taxon>
    </lineage>
</organism>
<name>A0A6S6R6H0_9FIRM</name>
<protein>
    <submittedName>
        <fullName evidence="2">Uncharacterized protein</fullName>
    </submittedName>
</protein>
<dbReference type="Proteomes" id="UP000515561">
    <property type="component" value="Chromosome"/>
</dbReference>
<feature type="region of interest" description="Disordered" evidence="1">
    <location>
        <begin position="1"/>
        <end position="31"/>
    </location>
</feature>
<dbReference type="KEGG" id="acel:acsn021_21900"/>
<dbReference type="RefSeq" id="WP_184089618.1">
    <property type="nucleotide sequence ID" value="NZ_AP023367.1"/>
</dbReference>
<dbReference type="AlphaFoldDB" id="A0A6S6R6H0"/>
<evidence type="ECO:0000313" key="2">
    <source>
        <dbReference type="EMBL" id="BCJ94621.1"/>
    </source>
</evidence>
<keyword evidence="3" id="KW-1185">Reference proteome</keyword>
<proteinExistence type="predicted"/>